<proteinExistence type="predicted"/>
<reference evidence="1" key="1">
    <citation type="submission" date="2021-02" db="EMBL/GenBank/DDBJ databases">
        <authorList>
            <person name="Nowell W R."/>
        </authorList>
    </citation>
    <scope>NUCLEOTIDE SEQUENCE</scope>
</reference>
<evidence type="ECO:0000313" key="3">
    <source>
        <dbReference type="Proteomes" id="UP000663845"/>
    </source>
</evidence>
<organism evidence="1 3">
    <name type="scientific">Adineta steineri</name>
    <dbReference type="NCBI Taxonomy" id="433720"/>
    <lineage>
        <taxon>Eukaryota</taxon>
        <taxon>Metazoa</taxon>
        <taxon>Spiralia</taxon>
        <taxon>Gnathifera</taxon>
        <taxon>Rotifera</taxon>
        <taxon>Eurotatoria</taxon>
        <taxon>Bdelloidea</taxon>
        <taxon>Adinetida</taxon>
        <taxon>Adinetidae</taxon>
        <taxon>Adineta</taxon>
    </lineage>
</organism>
<comment type="caution">
    <text evidence="1">The sequence shown here is derived from an EMBL/GenBank/DDBJ whole genome shotgun (WGS) entry which is preliminary data.</text>
</comment>
<dbReference type="EMBL" id="CAJNOG010000610">
    <property type="protein sequence ID" value="CAF1314345.1"/>
    <property type="molecule type" value="Genomic_DNA"/>
</dbReference>
<accession>A0A815EFH3</accession>
<sequence>MGKINGLTVVACKFHSNHLFVVKFHPTEEAKKFQRYLDKLAIIDTNLIKKLLNRFVSITNEQFDSCITEIHDLLSSSQYNRIHNVLYRQRNITRNYTKPLEIFKNLIYFY</sequence>
<evidence type="ECO:0000313" key="1">
    <source>
        <dbReference type="EMBL" id="CAF1314345.1"/>
    </source>
</evidence>
<evidence type="ECO:0000313" key="2">
    <source>
        <dbReference type="EMBL" id="CAF4121218.1"/>
    </source>
</evidence>
<dbReference type="Proteomes" id="UP000663845">
    <property type="component" value="Unassembled WGS sequence"/>
</dbReference>
<gene>
    <name evidence="1" type="ORF">JYZ213_LOCUS33038</name>
    <name evidence="2" type="ORF">OXD698_LOCUS36495</name>
</gene>
<protein>
    <submittedName>
        <fullName evidence="1">Uncharacterized protein</fullName>
    </submittedName>
</protein>
<dbReference type="EMBL" id="CAJOAZ010006032">
    <property type="protein sequence ID" value="CAF4121218.1"/>
    <property type="molecule type" value="Genomic_DNA"/>
</dbReference>
<name>A0A815EFH3_9BILA</name>
<dbReference type="AlphaFoldDB" id="A0A815EFH3"/>
<dbReference type="Proteomes" id="UP000663844">
    <property type="component" value="Unassembled WGS sequence"/>
</dbReference>